<dbReference type="GO" id="GO:0006355">
    <property type="term" value="P:regulation of DNA-templated transcription"/>
    <property type="evidence" value="ECO:0007669"/>
    <property type="project" value="InterPro"/>
</dbReference>
<comment type="caution">
    <text evidence="6">The sequence shown here is derived from an EMBL/GenBank/DDBJ whole genome shotgun (WGS) entry which is preliminary data.</text>
</comment>
<evidence type="ECO:0000313" key="6">
    <source>
        <dbReference type="EMBL" id="TXC73812.1"/>
    </source>
</evidence>
<gene>
    <name evidence="6" type="ORF">FSZ31_03530</name>
</gene>
<organism evidence="6 7">
    <name type="scientific">Flavisphingopyxis soli</name>
    <dbReference type="NCBI Taxonomy" id="2601267"/>
    <lineage>
        <taxon>Bacteria</taxon>
        <taxon>Pseudomonadati</taxon>
        <taxon>Pseudomonadota</taxon>
        <taxon>Alphaproteobacteria</taxon>
        <taxon>Sphingomonadales</taxon>
        <taxon>Sphingopyxidaceae</taxon>
        <taxon>Flavisphingopyxis</taxon>
    </lineage>
</organism>
<dbReference type="AlphaFoldDB" id="A0A5C6UKX3"/>
<feature type="domain" description="OmpR/PhoB-type" evidence="5">
    <location>
        <begin position="108"/>
        <end position="206"/>
    </location>
</feature>
<sequence>MTYPATRYCCGQLWAYPVELACLDETATHGPVALVRGFDGSGERCAALAGLRAAHPAVALIVLLRDYELALCISAFESGADDVFDEAGDPRELSVRIAALGRLVALSALPIVRGPLVINPIDRQVTRAGRPIAMTAREYQLLIYLARRANRYIATETLRARVWGQAFDPGTNSVAVHVSRLRQRIDHGFDWAMLRSAKARGYALASTPDGLPIG</sequence>
<accession>A0A5C6UKX3</accession>
<dbReference type="InterPro" id="IPR036388">
    <property type="entry name" value="WH-like_DNA-bd_sf"/>
</dbReference>
<keyword evidence="1" id="KW-0805">Transcription regulation</keyword>
<evidence type="ECO:0000256" key="2">
    <source>
        <dbReference type="ARBA" id="ARBA00023125"/>
    </source>
</evidence>
<dbReference type="Proteomes" id="UP000321129">
    <property type="component" value="Unassembled WGS sequence"/>
</dbReference>
<dbReference type="InterPro" id="IPR039420">
    <property type="entry name" value="WalR-like"/>
</dbReference>
<evidence type="ECO:0000256" key="3">
    <source>
        <dbReference type="ARBA" id="ARBA00023163"/>
    </source>
</evidence>
<protein>
    <submittedName>
        <fullName evidence="6">Response regulator transcription factor</fullName>
    </submittedName>
</protein>
<reference evidence="6 7" key="1">
    <citation type="submission" date="2019-08" db="EMBL/GenBank/DDBJ databases">
        <title>Sphingorhabdus soil sp. nov., isolated from arctic soil.</title>
        <authorList>
            <person name="Liu Y."/>
        </authorList>
    </citation>
    <scope>NUCLEOTIDE SEQUENCE [LARGE SCALE GENOMIC DNA]</scope>
    <source>
        <strain evidence="6 7">D-2Q-5-6</strain>
    </source>
</reference>
<dbReference type="OrthoDB" id="7595335at2"/>
<dbReference type="Gene3D" id="1.10.10.10">
    <property type="entry name" value="Winged helix-like DNA-binding domain superfamily/Winged helix DNA-binding domain"/>
    <property type="match status" value="1"/>
</dbReference>
<dbReference type="SUPFAM" id="SSF46894">
    <property type="entry name" value="C-terminal effector domain of the bipartite response regulators"/>
    <property type="match status" value="1"/>
</dbReference>
<dbReference type="GO" id="GO:0032993">
    <property type="term" value="C:protein-DNA complex"/>
    <property type="evidence" value="ECO:0007669"/>
    <property type="project" value="TreeGrafter"/>
</dbReference>
<evidence type="ECO:0000256" key="4">
    <source>
        <dbReference type="PROSITE-ProRule" id="PRU01091"/>
    </source>
</evidence>
<dbReference type="InterPro" id="IPR016032">
    <property type="entry name" value="Sig_transdc_resp-reg_C-effctor"/>
</dbReference>
<evidence type="ECO:0000313" key="7">
    <source>
        <dbReference type="Proteomes" id="UP000321129"/>
    </source>
</evidence>
<dbReference type="PANTHER" id="PTHR48111:SF67">
    <property type="entry name" value="TRANSCRIPTIONAL REGULATORY PROTEIN TCTD"/>
    <property type="match status" value="1"/>
</dbReference>
<keyword evidence="3" id="KW-0804">Transcription</keyword>
<feature type="DNA-binding region" description="OmpR/PhoB-type" evidence="4">
    <location>
        <begin position="108"/>
        <end position="206"/>
    </location>
</feature>
<dbReference type="PANTHER" id="PTHR48111">
    <property type="entry name" value="REGULATOR OF RPOS"/>
    <property type="match status" value="1"/>
</dbReference>
<dbReference type="GO" id="GO:0005829">
    <property type="term" value="C:cytosol"/>
    <property type="evidence" value="ECO:0007669"/>
    <property type="project" value="TreeGrafter"/>
</dbReference>
<dbReference type="GO" id="GO:0000976">
    <property type="term" value="F:transcription cis-regulatory region binding"/>
    <property type="evidence" value="ECO:0007669"/>
    <property type="project" value="TreeGrafter"/>
</dbReference>
<keyword evidence="2 4" id="KW-0238">DNA-binding</keyword>
<dbReference type="InterPro" id="IPR001867">
    <property type="entry name" value="OmpR/PhoB-type_DNA-bd"/>
</dbReference>
<evidence type="ECO:0000256" key="1">
    <source>
        <dbReference type="ARBA" id="ARBA00023015"/>
    </source>
</evidence>
<dbReference type="EMBL" id="VOPY01000001">
    <property type="protein sequence ID" value="TXC73812.1"/>
    <property type="molecule type" value="Genomic_DNA"/>
</dbReference>
<dbReference type="PROSITE" id="PS51755">
    <property type="entry name" value="OMPR_PHOB"/>
    <property type="match status" value="1"/>
</dbReference>
<keyword evidence="7" id="KW-1185">Reference proteome</keyword>
<name>A0A5C6UKX3_9SPHN</name>
<dbReference type="RefSeq" id="WP_147121649.1">
    <property type="nucleotide sequence ID" value="NZ_VOPY01000001.1"/>
</dbReference>
<dbReference type="CDD" id="cd00383">
    <property type="entry name" value="trans_reg_C"/>
    <property type="match status" value="1"/>
</dbReference>
<proteinExistence type="predicted"/>
<dbReference type="GO" id="GO:0000156">
    <property type="term" value="F:phosphorelay response regulator activity"/>
    <property type="evidence" value="ECO:0007669"/>
    <property type="project" value="TreeGrafter"/>
</dbReference>
<evidence type="ECO:0000259" key="5">
    <source>
        <dbReference type="PROSITE" id="PS51755"/>
    </source>
</evidence>
<dbReference type="SMART" id="SM00862">
    <property type="entry name" value="Trans_reg_C"/>
    <property type="match status" value="1"/>
</dbReference>
<dbReference type="Pfam" id="PF00486">
    <property type="entry name" value="Trans_reg_C"/>
    <property type="match status" value="1"/>
</dbReference>